<evidence type="ECO:0000256" key="4">
    <source>
        <dbReference type="ARBA" id="ARBA00022807"/>
    </source>
</evidence>
<evidence type="ECO:0000259" key="5">
    <source>
        <dbReference type="PROSITE" id="PS50600"/>
    </source>
</evidence>
<reference evidence="6 7" key="1">
    <citation type="submission" date="2022-05" db="EMBL/GenBank/DDBJ databases">
        <title>A multi-omics perspective on studying reproductive biology in Daphnia sinensis.</title>
        <authorList>
            <person name="Jia J."/>
        </authorList>
    </citation>
    <scope>NUCLEOTIDE SEQUENCE [LARGE SCALE GENOMIC DNA]</scope>
    <source>
        <strain evidence="6 7">WSL</strain>
    </source>
</reference>
<dbReference type="SUPFAM" id="SSF54001">
    <property type="entry name" value="Cysteine proteinases"/>
    <property type="match status" value="1"/>
</dbReference>
<dbReference type="GO" id="GO:0016926">
    <property type="term" value="P:protein desumoylation"/>
    <property type="evidence" value="ECO:0007669"/>
    <property type="project" value="TreeGrafter"/>
</dbReference>
<dbReference type="PANTHER" id="PTHR12606">
    <property type="entry name" value="SENTRIN/SUMO-SPECIFIC PROTEASE"/>
    <property type="match status" value="1"/>
</dbReference>
<evidence type="ECO:0000256" key="3">
    <source>
        <dbReference type="ARBA" id="ARBA00022801"/>
    </source>
</evidence>
<dbReference type="AlphaFoldDB" id="A0AAD5L0Y2"/>
<gene>
    <name evidence="6" type="ORF">GHT06_019487</name>
</gene>
<keyword evidence="3" id="KW-0378">Hydrolase</keyword>
<dbReference type="GO" id="GO:0016929">
    <property type="term" value="F:deSUMOylase activity"/>
    <property type="evidence" value="ECO:0007669"/>
    <property type="project" value="TreeGrafter"/>
</dbReference>
<evidence type="ECO:0000313" key="7">
    <source>
        <dbReference type="Proteomes" id="UP000820818"/>
    </source>
</evidence>
<dbReference type="FunFam" id="3.40.395.10:FF:000001">
    <property type="entry name" value="Sentrin-specific protease 1"/>
    <property type="match status" value="1"/>
</dbReference>
<feature type="domain" description="Ubiquitin-like protease family profile" evidence="5">
    <location>
        <begin position="485"/>
        <end position="647"/>
    </location>
</feature>
<accession>A0AAD5L0Y2</accession>
<dbReference type="EMBL" id="WJBH02000008">
    <property type="protein sequence ID" value="KAI9554215.1"/>
    <property type="molecule type" value="Genomic_DNA"/>
</dbReference>
<dbReference type="GO" id="GO:0060255">
    <property type="term" value="P:regulation of macromolecule metabolic process"/>
    <property type="evidence" value="ECO:0007669"/>
    <property type="project" value="UniProtKB-ARBA"/>
</dbReference>
<name>A0AAD5L0Y2_9CRUS</name>
<dbReference type="Pfam" id="PF02902">
    <property type="entry name" value="Peptidase_C48"/>
    <property type="match status" value="1"/>
</dbReference>
<keyword evidence="4" id="KW-0788">Thiol protease</keyword>
<evidence type="ECO:0000256" key="2">
    <source>
        <dbReference type="ARBA" id="ARBA00022670"/>
    </source>
</evidence>
<dbReference type="GO" id="GO:0005634">
    <property type="term" value="C:nucleus"/>
    <property type="evidence" value="ECO:0007669"/>
    <property type="project" value="TreeGrafter"/>
</dbReference>
<dbReference type="GO" id="GO:0006508">
    <property type="term" value="P:proteolysis"/>
    <property type="evidence" value="ECO:0007669"/>
    <property type="project" value="UniProtKB-KW"/>
</dbReference>
<evidence type="ECO:0000256" key="1">
    <source>
        <dbReference type="ARBA" id="ARBA00005234"/>
    </source>
</evidence>
<dbReference type="PANTHER" id="PTHR12606:SF141">
    <property type="entry name" value="GH15225P-RELATED"/>
    <property type="match status" value="1"/>
</dbReference>
<dbReference type="InterPro" id="IPR038765">
    <property type="entry name" value="Papain-like_cys_pep_sf"/>
</dbReference>
<evidence type="ECO:0000313" key="6">
    <source>
        <dbReference type="EMBL" id="KAI9554215.1"/>
    </source>
</evidence>
<dbReference type="PROSITE" id="PS50600">
    <property type="entry name" value="ULP_PROTEASE"/>
    <property type="match status" value="1"/>
</dbReference>
<dbReference type="Gene3D" id="3.40.395.10">
    <property type="entry name" value="Adenoviral Proteinase, Chain A"/>
    <property type="match status" value="1"/>
</dbReference>
<keyword evidence="2" id="KW-0645">Protease</keyword>
<proteinExistence type="inferred from homology"/>
<comment type="caution">
    <text evidence="6">The sequence shown here is derived from an EMBL/GenBank/DDBJ whole genome shotgun (WGS) entry which is preliminary data.</text>
</comment>
<dbReference type="GO" id="GO:0080090">
    <property type="term" value="P:regulation of primary metabolic process"/>
    <property type="evidence" value="ECO:0007669"/>
    <property type="project" value="UniProtKB-ARBA"/>
</dbReference>
<comment type="similarity">
    <text evidence="1">Belongs to the peptidase C48 family.</text>
</comment>
<keyword evidence="7" id="KW-1185">Reference proteome</keyword>
<protein>
    <recommendedName>
        <fullName evidence="5">Ubiquitin-like protease family profile domain-containing protein</fullName>
    </recommendedName>
</protein>
<dbReference type="Proteomes" id="UP000820818">
    <property type="component" value="Linkage Group LG8"/>
</dbReference>
<organism evidence="6 7">
    <name type="scientific">Daphnia sinensis</name>
    <dbReference type="NCBI Taxonomy" id="1820382"/>
    <lineage>
        <taxon>Eukaryota</taxon>
        <taxon>Metazoa</taxon>
        <taxon>Ecdysozoa</taxon>
        <taxon>Arthropoda</taxon>
        <taxon>Crustacea</taxon>
        <taxon>Branchiopoda</taxon>
        <taxon>Diplostraca</taxon>
        <taxon>Cladocera</taxon>
        <taxon>Anomopoda</taxon>
        <taxon>Daphniidae</taxon>
        <taxon>Daphnia</taxon>
        <taxon>Daphnia similis group</taxon>
    </lineage>
</organism>
<dbReference type="InterPro" id="IPR003653">
    <property type="entry name" value="Peptidase_C48_C"/>
</dbReference>
<sequence length="679" mass="77311">MLGKFKNFFSNWFSSGNQTQGLKREREFTPDEQSSDLAVPSLSHAPDAKKLKLMANIPHDTENHIQSMAYPKQHSKQELEIKEQSWNQFFKGSTLQTSTPVGSPIPGNSNFLKEIHLGNSQKNKDDVQTVSRKNKVELNKPLSSNEPVEGSSSLSQLERLMADRLGSTALGVKPKTNSFQKLESMPPFTATPLPNNIPISTKKNEFLRSNNSKITFHQPTQDLRKRISNGCIQKTNYRPMLQKLYGSPKRQKSKALKTSLLSNQSQPLAIQNCVRMDEKLSYKALLSQFTTRSPFAKLSTSATSFSSISNFHSTSAILQEKIDSKDAKSIQEQLKTSGVVIDLANESNSLCKTTNTLPTSPSPVKPVTVRINSLEEALAQSPHYDCRFISDIKSRYSKKERDRQRLRDEEAIRSKVLAENREEWEKDLEQRVRKQLEIAIRPVIEEPEVEEIVSLPVISNDMQVVIDRAWNGHADSEVLCDAFSLTITRRDVKTLSGLNWLNDQVINFYLTLVMERSNSGGWPKAYAFNTFFYPKLMSSGHSGLKRWTRKVDLFEQDIILIPVHLGLHWCLATVCPKEQAIRYYDSMGGQNMDCLNGLKRYMEAESIDKKKTTLDTSSWKLECVENIPQQMNGSDCGMFTCKYAEYLSRKAKITFAQKDMPYFRKRMVYEIITQKLINP</sequence>